<evidence type="ECO:0000313" key="2">
    <source>
        <dbReference type="EMBL" id="KAK7491156.1"/>
    </source>
</evidence>
<organism evidence="2 3">
    <name type="scientific">Batillaria attramentaria</name>
    <dbReference type="NCBI Taxonomy" id="370345"/>
    <lineage>
        <taxon>Eukaryota</taxon>
        <taxon>Metazoa</taxon>
        <taxon>Spiralia</taxon>
        <taxon>Lophotrochozoa</taxon>
        <taxon>Mollusca</taxon>
        <taxon>Gastropoda</taxon>
        <taxon>Caenogastropoda</taxon>
        <taxon>Sorbeoconcha</taxon>
        <taxon>Cerithioidea</taxon>
        <taxon>Batillariidae</taxon>
        <taxon>Batillaria</taxon>
    </lineage>
</organism>
<dbReference type="AlphaFoldDB" id="A0ABD0KV48"/>
<dbReference type="InterPro" id="IPR035901">
    <property type="entry name" value="GIY-YIG_endonuc_sf"/>
</dbReference>
<dbReference type="Proteomes" id="UP001519460">
    <property type="component" value="Unassembled WGS sequence"/>
</dbReference>
<evidence type="ECO:0000259" key="1">
    <source>
        <dbReference type="PROSITE" id="PS50164"/>
    </source>
</evidence>
<accession>A0ABD0KV48</accession>
<protein>
    <recommendedName>
        <fullName evidence="1">GIY-YIG domain-containing protein</fullName>
    </recommendedName>
</protein>
<feature type="non-terminal residue" evidence="2">
    <location>
        <position position="1"/>
    </location>
</feature>
<dbReference type="Pfam" id="PF01541">
    <property type="entry name" value="GIY-YIG"/>
    <property type="match status" value="1"/>
</dbReference>
<dbReference type="Gene3D" id="3.40.1440.10">
    <property type="entry name" value="GIY-YIG endonuclease"/>
    <property type="match status" value="1"/>
</dbReference>
<dbReference type="InterPro" id="IPR000305">
    <property type="entry name" value="GIY-YIG_endonuc"/>
</dbReference>
<name>A0ABD0KV48_9CAEN</name>
<dbReference type="PROSITE" id="PS50164">
    <property type="entry name" value="GIY_YIG"/>
    <property type="match status" value="1"/>
</dbReference>
<sequence>FRWLGNELYQLRKTWETNSPPFNHLLNDMDMKIKGIDRNWPWPRRVEADMSCAAEEDFGQTPELYYEPTGEAGDVKLKIETSDNGRMETMETREDDVGKDSTGATRDVKIKKEPSEADDIEKMETSEDDRMTKIRLQILSHLEEEKRKLKQKLCDLFKSTPPTATDCHMLSPPCSPRDQGSQPFTLTGAGGERNIPKQVALPPPQPSGDSRNMLQVQDEIVGVACCFCEKTYRARSQSEIDEFLDHLGSHKLNMPATEEYASDSLLDEKESALRERTGQMETREPCGPKLNYSHLKTYFQFCITQRVTPFPPEEKKIRNFIMHVRELKPVIQSSSIEGYTRTINQAWNSIVPTVTKRYDKNIRSLYKALAMDERKGQNRQTKGTTPCNYRKCTMCRNSSVQFICPETSVRGPRGAFVIEGCFSCSTVDVVYLLYCAKCGKMYVGETETFMYNRFQQHLDNIRRGKTSSELQACLLVHRHFTHGEHAGVENLRMMILWSKSTDDPHGDRKDREKYFIDLLGTRHPDGFNQKG</sequence>
<reference evidence="2 3" key="1">
    <citation type="journal article" date="2023" name="Sci. Data">
        <title>Genome assembly of the Korean intertidal mud-creeper Batillaria attramentaria.</title>
        <authorList>
            <person name="Patra A.K."/>
            <person name="Ho P.T."/>
            <person name="Jun S."/>
            <person name="Lee S.J."/>
            <person name="Kim Y."/>
            <person name="Won Y.J."/>
        </authorList>
    </citation>
    <scope>NUCLEOTIDE SEQUENCE [LARGE SCALE GENOMIC DNA]</scope>
    <source>
        <strain evidence="2">Wonlab-2016</strain>
    </source>
</reference>
<evidence type="ECO:0000313" key="3">
    <source>
        <dbReference type="Proteomes" id="UP001519460"/>
    </source>
</evidence>
<dbReference type="EMBL" id="JACVVK020000118">
    <property type="protein sequence ID" value="KAK7491156.1"/>
    <property type="molecule type" value="Genomic_DNA"/>
</dbReference>
<comment type="caution">
    <text evidence="2">The sequence shown here is derived from an EMBL/GenBank/DDBJ whole genome shotgun (WGS) entry which is preliminary data.</text>
</comment>
<proteinExistence type="predicted"/>
<feature type="domain" description="GIY-YIG" evidence="1">
    <location>
        <begin position="426"/>
        <end position="529"/>
    </location>
</feature>
<gene>
    <name evidence="2" type="ORF">BaRGS_00017593</name>
</gene>
<keyword evidence="3" id="KW-1185">Reference proteome</keyword>